<dbReference type="GO" id="GO:0050661">
    <property type="term" value="F:NADP binding"/>
    <property type="evidence" value="ECO:0007669"/>
    <property type="project" value="InterPro"/>
</dbReference>
<keyword evidence="3 7" id="KW-0641">Proline biosynthesis</keyword>
<dbReference type="InterPro" id="IPR012134">
    <property type="entry name" value="Glu-5-SA_DH"/>
</dbReference>
<evidence type="ECO:0000256" key="5">
    <source>
        <dbReference type="ARBA" id="ARBA00023002"/>
    </source>
</evidence>
<dbReference type="Pfam" id="PF00171">
    <property type="entry name" value="Aldedh"/>
    <property type="match status" value="1"/>
</dbReference>
<evidence type="ECO:0000256" key="1">
    <source>
        <dbReference type="ARBA" id="ARBA00004985"/>
    </source>
</evidence>
<keyword evidence="5 7" id="KW-0560">Oxidoreductase</keyword>
<dbReference type="InterPro" id="IPR016161">
    <property type="entry name" value="Ald_DH/histidinol_DH"/>
</dbReference>
<dbReference type="Proteomes" id="UP000595046">
    <property type="component" value="Chromosome"/>
</dbReference>
<feature type="region of interest" description="Disordered" evidence="8">
    <location>
        <begin position="1"/>
        <end position="21"/>
    </location>
</feature>
<evidence type="ECO:0000256" key="2">
    <source>
        <dbReference type="ARBA" id="ARBA00022605"/>
    </source>
</evidence>
<dbReference type="InterPro" id="IPR020593">
    <property type="entry name" value="G-glutamylP_reductase_CS"/>
</dbReference>
<accession>A0A7T1T9J0</accession>
<dbReference type="InterPro" id="IPR000965">
    <property type="entry name" value="GPR_dom"/>
</dbReference>
<dbReference type="InterPro" id="IPR015590">
    <property type="entry name" value="Aldehyde_DH_dom"/>
</dbReference>
<dbReference type="EMBL" id="CP048882">
    <property type="protein sequence ID" value="QPP08897.1"/>
    <property type="molecule type" value="Genomic_DNA"/>
</dbReference>
<evidence type="ECO:0000256" key="4">
    <source>
        <dbReference type="ARBA" id="ARBA00022857"/>
    </source>
</evidence>
<dbReference type="PANTHER" id="PTHR11063:SF8">
    <property type="entry name" value="DELTA-1-PYRROLINE-5-CARBOXYLATE SYNTHASE"/>
    <property type="match status" value="1"/>
</dbReference>
<name>A0A7T1T9J0_9ACTN</name>
<dbReference type="Gene3D" id="3.40.605.10">
    <property type="entry name" value="Aldehyde Dehydrogenase, Chain A, domain 1"/>
    <property type="match status" value="1"/>
</dbReference>
<dbReference type="UniPathway" id="UPA00098">
    <property type="reaction ID" value="UER00360"/>
</dbReference>
<dbReference type="KEGG" id="sbat:G4Z16_23590"/>
<evidence type="ECO:0000259" key="9">
    <source>
        <dbReference type="Pfam" id="PF00171"/>
    </source>
</evidence>
<dbReference type="PANTHER" id="PTHR11063">
    <property type="entry name" value="GLUTAMATE SEMIALDEHYDE DEHYDROGENASE"/>
    <property type="match status" value="1"/>
</dbReference>
<sequence>MSATQNSPVTETARRAKEAAAELAPLPRTARDAALLAVADALIARTDEIVAANAADIDKARAAGTPDAIVDRLTLTPERIAAIASDVRDVVALPDPVGEVVRGSTLPNGLELRQVRVPLGVVGIIYEARPNVTVDAAALCLKSGNAVLLRGSSSAYASNGALVEVLRDAVAGAGVPADAVQLVPGESRDSVRELMRARGLVDVLIPRGGASLIRSVVEESTVPVIETGVGNCHVYIDEAADLETAVAILVNSKAQRPSVCNAAETVLVHEGVAAEFLPLAVEALAEAGVTVHGDEAWQKAGAQVVPATDEDWGTEYLSYDIAAAVVPSLDAAVRHIREWSSGHTEAIVTGDTAAARRFTSLVDSTAVMVNASTRFTDGGQFGFGAEIGISTQKLHARGPMGLPELTSTKYVVTGDGHTRG</sequence>
<dbReference type="GO" id="GO:0004350">
    <property type="term" value="F:glutamate-5-semialdehyde dehydrogenase activity"/>
    <property type="evidence" value="ECO:0007669"/>
    <property type="project" value="UniProtKB-UniRule"/>
</dbReference>
<comment type="similarity">
    <text evidence="7">Belongs to the gamma-glutamyl phosphate reductase family.</text>
</comment>
<dbReference type="GO" id="GO:0005737">
    <property type="term" value="C:cytoplasm"/>
    <property type="evidence" value="ECO:0007669"/>
    <property type="project" value="UniProtKB-SubCell"/>
</dbReference>
<dbReference type="SUPFAM" id="SSF53720">
    <property type="entry name" value="ALDH-like"/>
    <property type="match status" value="1"/>
</dbReference>
<dbReference type="PIRSF" id="PIRSF000151">
    <property type="entry name" value="GPR"/>
    <property type="match status" value="1"/>
</dbReference>
<gene>
    <name evidence="7" type="primary">proA</name>
    <name evidence="10" type="ORF">G4Z16_23590</name>
</gene>
<comment type="function">
    <text evidence="7">Catalyzes the NADPH-dependent reduction of L-glutamate 5-phosphate into L-glutamate 5-semialdehyde and phosphate. The product spontaneously undergoes cyclization to form 1-pyrroline-5-carboxylate.</text>
</comment>
<feature type="domain" description="Aldehyde dehydrogenase" evidence="9">
    <location>
        <begin position="4"/>
        <end position="292"/>
    </location>
</feature>
<keyword evidence="4 7" id="KW-0521">NADP</keyword>
<dbReference type="AlphaFoldDB" id="A0A7T1T9J0"/>
<reference evidence="11" key="1">
    <citation type="submission" date="2020-02" db="EMBL/GenBank/DDBJ databases">
        <title>Streptomyces sp. ASO4wet.</title>
        <authorList>
            <person name="Risdian C."/>
            <person name="Landwehr W."/>
            <person name="Schupp P."/>
            <person name="Wink J."/>
        </authorList>
    </citation>
    <scope>NUCLEOTIDE SEQUENCE [LARGE SCALE GENOMIC DNA]</scope>
    <source>
        <strain evidence="11">ASO4wet</strain>
    </source>
</reference>
<comment type="pathway">
    <text evidence="1 7">Amino-acid biosynthesis; L-proline biosynthesis; L-glutamate 5-semialdehyde from L-glutamate: step 2/2.</text>
</comment>
<comment type="catalytic activity">
    <reaction evidence="6 7">
        <text>L-glutamate 5-semialdehyde + phosphate + NADP(+) = L-glutamyl 5-phosphate + NADPH + H(+)</text>
        <dbReference type="Rhea" id="RHEA:19541"/>
        <dbReference type="ChEBI" id="CHEBI:15378"/>
        <dbReference type="ChEBI" id="CHEBI:43474"/>
        <dbReference type="ChEBI" id="CHEBI:57783"/>
        <dbReference type="ChEBI" id="CHEBI:58066"/>
        <dbReference type="ChEBI" id="CHEBI:58274"/>
        <dbReference type="ChEBI" id="CHEBI:58349"/>
        <dbReference type="EC" id="1.2.1.41"/>
    </reaction>
</comment>
<dbReference type="FunFam" id="3.40.309.10:FF:000006">
    <property type="entry name" value="Gamma-glutamyl phosphate reductase"/>
    <property type="match status" value="1"/>
</dbReference>
<dbReference type="GO" id="GO:0055129">
    <property type="term" value="P:L-proline biosynthetic process"/>
    <property type="evidence" value="ECO:0007669"/>
    <property type="project" value="UniProtKB-UniRule"/>
</dbReference>
<organism evidence="10 11">
    <name type="scientific">Streptomyces bathyalis</name>
    <dbReference type="NCBI Taxonomy" id="2710756"/>
    <lineage>
        <taxon>Bacteria</taxon>
        <taxon>Bacillati</taxon>
        <taxon>Actinomycetota</taxon>
        <taxon>Actinomycetes</taxon>
        <taxon>Kitasatosporales</taxon>
        <taxon>Streptomycetaceae</taxon>
        <taxon>Streptomyces</taxon>
    </lineage>
</organism>
<protein>
    <recommendedName>
        <fullName evidence="7">Gamma-glutamyl phosphate reductase</fullName>
        <shortName evidence="7">GPR</shortName>
        <ecNumber evidence="7">1.2.1.41</ecNumber>
    </recommendedName>
    <alternativeName>
        <fullName evidence="7">Glutamate-5-semialdehyde dehydrogenase</fullName>
    </alternativeName>
    <alternativeName>
        <fullName evidence="7">Glutamyl-gamma-semialdehyde dehydrogenase</fullName>
        <shortName evidence="7">GSA dehydrogenase</shortName>
    </alternativeName>
</protein>
<keyword evidence="2 7" id="KW-0028">Amino-acid biosynthesis</keyword>
<evidence type="ECO:0000313" key="10">
    <source>
        <dbReference type="EMBL" id="QPP08897.1"/>
    </source>
</evidence>
<dbReference type="HAMAP" id="MF_00412">
    <property type="entry name" value="ProA"/>
    <property type="match status" value="1"/>
</dbReference>
<evidence type="ECO:0000256" key="8">
    <source>
        <dbReference type="SAM" id="MobiDB-lite"/>
    </source>
</evidence>
<evidence type="ECO:0000256" key="7">
    <source>
        <dbReference type="HAMAP-Rule" id="MF_00412"/>
    </source>
</evidence>
<dbReference type="Gene3D" id="3.40.309.10">
    <property type="entry name" value="Aldehyde Dehydrogenase, Chain A, domain 2"/>
    <property type="match status" value="1"/>
</dbReference>
<evidence type="ECO:0000256" key="3">
    <source>
        <dbReference type="ARBA" id="ARBA00022650"/>
    </source>
</evidence>
<dbReference type="NCBIfam" id="NF001221">
    <property type="entry name" value="PRK00197.1"/>
    <property type="match status" value="1"/>
</dbReference>
<dbReference type="PROSITE" id="PS01223">
    <property type="entry name" value="PROA"/>
    <property type="match status" value="1"/>
</dbReference>
<dbReference type="NCBIfam" id="TIGR00407">
    <property type="entry name" value="proA"/>
    <property type="match status" value="1"/>
</dbReference>
<dbReference type="RefSeq" id="WP_197352675.1">
    <property type="nucleotide sequence ID" value="NZ_CP048882.1"/>
</dbReference>
<proteinExistence type="inferred from homology"/>
<evidence type="ECO:0000256" key="6">
    <source>
        <dbReference type="ARBA" id="ARBA00049024"/>
    </source>
</evidence>
<dbReference type="InterPro" id="IPR016162">
    <property type="entry name" value="Ald_DH_N"/>
</dbReference>
<evidence type="ECO:0000313" key="11">
    <source>
        <dbReference type="Proteomes" id="UP000595046"/>
    </source>
</evidence>
<dbReference type="InterPro" id="IPR016163">
    <property type="entry name" value="Ald_DH_C"/>
</dbReference>
<dbReference type="EC" id="1.2.1.41" evidence="7"/>
<keyword evidence="11" id="KW-1185">Reference proteome</keyword>
<dbReference type="CDD" id="cd07079">
    <property type="entry name" value="ALDH_F18-19_ProA-GPR"/>
    <property type="match status" value="1"/>
</dbReference>
<keyword evidence="7" id="KW-0963">Cytoplasm</keyword>
<comment type="subcellular location">
    <subcellularLocation>
        <location evidence="7">Cytoplasm</location>
    </subcellularLocation>
</comment>